<dbReference type="InterPro" id="IPR029034">
    <property type="entry name" value="Cystine-knot_cytokine"/>
</dbReference>
<proteinExistence type="inferred from homology"/>
<keyword evidence="9" id="KW-0378">Hydrolase</keyword>
<name>A0ABP0H071_CLALP</name>
<dbReference type="InterPro" id="IPR018114">
    <property type="entry name" value="TRYPSIN_HIS"/>
</dbReference>
<keyword evidence="7" id="KW-1015">Disulfide bond</keyword>
<evidence type="ECO:0000256" key="9">
    <source>
        <dbReference type="RuleBase" id="RU363034"/>
    </source>
</evidence>
<sequence>MCSLSLVNVVFLYNAYIALLPFSNGVPITNRANLHTSSISTNNNTDTYLDEVLKTFLKQNNLSYIDNAQKAFGGDFDQIQIPQHVLQLKSAPKPDNGGIISDFSHEVQKSLTLSQNEGVPPPTEFSNEFFQPNSEAFSNFDNAHEDLDHLQEQLSKVSEHLNLSGDEETPLQNFLIPAMDIDLHEYDNDLLSRKPSRDTPQYMLDLFEKFENDPMMEPTSNIVRSFFNQATEKDKKAYHDNYLVCTERLSADICPRIHHLIFDVTSIPDHERVTMAELRLYKIVERDRRKYIGLDRKVEIAELKRTLLSNGTTANLRRNVLDSRRIIGRTSGWETFFITQAIRRWVKDKKTPIHELEIYIENISTGSDENVIEFEQNSKTINEPLLILFSDDVSKHHRLERQEELEELLNHARKKPKTTSGSNRHQMQNILSRRRRSVNQPCHLEPMYVNFADIGYDSWIAGPAGYSAGHCVGTCSFPYNNIGVSPHAAIQTFMHRQSPTHYKRPCCVPTKLGPISLLYFEKHALAYKHSKSITAQPTIQNAQSFQQQRLLEQRRHLEEIRQQNRESGALSPLLFRPTPVSAYKRPEQFPPVFGNRHGIRIREYLRHGFSKLVEGCDIGKRKPCGGLKATREQCYRWKCCWNVSEPVRCAQNTYYILRLADHQDFQTCGVAAKDLRKSTANSAPFNVILAFILSSRILGGFVAVDGQWPWIVYIYEKDINGDTSNQALLENGLCGGTLLNDEWILTAAHCFTTIDPALYGVVLGEHTITETSGREIRRDVEELIIFAEYNQLTFDNDVALIKVSRPITFNQNIRPSCLALPESSPSPGTICTALGWGFTTSPMGLRQDQLMQVNLPIFPDDACRDLTGMNSAEYNFRTFNIGDPKICAGGETGKDSCNGDSGGPLLCQENGVYVVHGIVSYGSTTCGLPLLPGIYSKVSDPDINEFITDNIGNFNL</sequence>
<dbReference type="SMART" id="SM00204">
    <property type="entry name" value="TGFB"/>
    <property type="match status" value="1"/>
</dbReference>
<organism evidence="12 13">
    <name type="scientific">Clavelina lepadiformis</name>
    <name type="common">Light-bulb sea squirt</name>
    <name type="synonym">Ascidia lepadiformis</name>
    <dbReference type="NCBI Taxonomy" id="159417"/>
    <lineage>
        <taxon>Eukaryota</taxon>
        <taxon>Metazoa</taxon>
        <taxon>Chordata</taxon>
        <taxon>Tunicata</taxon>
        <taxon>Ascidiacea</taxon>
        <taxon>Aplousobranchia</taxon>
        <taxon>Clavelinidae</taxon>
        <taxon>Clavelina</taxon>
    </lineage>
</organism>
<evidence type="ECO:0000256" key="5">
    <source>
        <dbReference type="ARBA" id="ARBA00022825"/>
    </source>
</evidence>
<dbReference type="InterPro" id="IPR017948">
    <property type="entry name" value="TGFb_CS"/>
</dbReference>
<dbReference type="InterPro" id="IPR001111">
    <property type="entry name" value="TGF-b_propeptide"/>
</dbReference>
<dbReference type="PANTHER" id="PTHR24252">
    <property type="entry name" value="ACROSIN-RELATED"/>
    <property type="match status" value="1"/>
</dbReference>
<evidence type="ECO:0000256" key="8">
    <source>
        <dbReference type="RuleBase" id="RU000354"/>
    </source>
</evidence>
<dbReference type="PROSITE" id="PS00134">
    <property type="entry name" value="TRYPSIN_HIS"/>
    <property type="match status" value="1"/>
</dbReference>
<gene>
    <name evidence="12" type="ORF">CVLEPA_LOCUS30117</name>
</gene>
<accession>A0ABP0H071</accession>
<evidence type="ECO:0000256" key="2">
    <source>
        <dbReference type="ARBA" id="ARBA00006656"/>
    </source>
</evidence>
<dbReference type="InterPro" id="IPR001254">
    <property type="entry name" value="Trypsin_dom"/>
</dbReference>
<dbReference type="PROSITE" id="PS51362">
    <property type="entry name" value="TGF_BETA_2"/>
    <property type="match status" value="1"/>
</dbReference>
<dbReference type="InterPro" id="IPR043504">
    <property type="entry name" value="Peptidase_S1_PA_chymotrypsin"/>
</dbReference>
<evidence type="ECO:0008006" key="14">
    <source>
        <dbReference type="Google" id="ProtNLM"/>
    </source>
</evidence>
<dbReference type="Pfam" id="PF00688">
    <property type="entry name" value="TGFb_propeptide"/>
    <property type="match status" value="1"/>
</dbReference>
<comment type="similarity">
    <text evidence="2 8">Belongs to the TGF-beta family.</text>
</comment>
<dbReference type="InterPro" id="IPR009003">
    <property type="entry name" value="Peptidase_S1_PA"/>
</dbReference>
<dbReference type="InterPro" id="IPR001314">
    <property type="entry name" value="Peptidase_S1A"/>
</dbReference>
<dbReference type="PROSITE" id="PS00135">
    <property type="entry name" value="TRYPSIN_SER"/>
    <property type="match status" value="1"/>
</dbReference>
<keyword evidence="4 9" id="KW-0645">Protease</keyword>
<dbReference type="Gene3D" id="2.40.10.10">
    <property type="entry name" value="Trypsin-like serine proteases"/>
    <property type="match status" value="1"/>
</dbReference>
<dbReference type="Gene3D" id="2.10.90.10">
    <property type="entry name" value="Cystine-knot cytokines"/>
    <property type="match status" value="1"/>
</dbReference>
<evidence type="ECO:0000256" key="3">
    <source>
        <dbReference type="ARBA" id="ARBA00022525"/>
    </source>
</evidence>
<keyword evidence="5 9" id="KW-0720">Serine protease</keyword>
<keyword evidence="3" id="KW-0964">Secreted</keyword>
<dbReference type="Pfam" id="PF00089">
    <property type="entry name" value="Trypsin"/>
    <property type="match status" value="1"/>
</dbReference>
<dbReference type="InterPro" id="IPR033116">
    <property type="entry name" value="TRYPSIN_SER"/>
</dbReference>
<dbReference type="PRINTS" id="PR00722">
    <property type="entry name" value="CHYMOTRYPSIN"/>
</dbReference>
<evidence type="ECO:0000256" key="1">
    <source>
        <dbReference type="ARBA" id="ARBA00004613"/>
    </source>
</evidence>
<dbReference type="PANTHER" id="PTHR24252:SF7">
    <property type="entry name" value="HYALIN"/>
    <property type="match status" value="1"/>
</dbReference>
<dbReference type="PROSITE" id="PS00250">
    <property type="entry name" value="TGF_BETA_1"/>
    <property type="match status" value="1"/>
</dbReference>
<dbReference type="SUPFAM" id="SSF50494">
    <property type="entry name" value="Trypsin-like serine proteases"/>
    <property type="match status" value="1"/>
</dbReference>
<evidence type="ECO:0000256" key="4">
    <source>
        <dbReference type="ARBA" id="ARBA00022670"/>
    </source>
</evidence>
<dbReference type="Proteomes" id="UP001642483">
    <property type="component" value="Unassembled WGS sequence"/>
</dbReference>
<dbReference type="Pfam" id="PF00019">
    <property type="entry name" value="TGF_beta"/>
    <property type="match status" value="1"/>
</dbReference>
<dbReference type="CDD" id="cd00190">
    <property type="entry name" value="Tryp_SPc"/>
    <property type="match status" value="1"/>
</dbReference>
<dbReference type="SUPFAM" id="SSF57501">
    <property type="entry name" value="Cystine-knot cytokines"/>
    <property type="match status" value="1"/>
</dbReference>
<dbReference type="Gene3D" id="2.60.120.970">
    <property type="match status" value="1"/>
</dbReference>
<evidence type="ECO:0000259" key="11">
    <source>
        <dbReference type="PROSITE" id="PS51362"/>
    </source>
</evidence>
<dbReference type="InterPro" id="IPR001839">
    <property type="entry name" value="TGF-b_C"/>
</dbReference>
<evidence type="ECO:0000259" key="10">
    <source>
        <dbReference type="PROSITE" id="PS50240"/>
    </source>
</evidence>
<evidence type="ECO:0000256" key="6">
    <source>
        <dbReference type="ARBA" id="ARBA00023030"/>
    </source>
</evidence>
<dbReference type="SMART" id="SM00020">
    <property type="entry name" value="Tryp_SPc"/>
    <property type="match status" value="1"/>
</dbReference>
<reference evidence="12 13" key="1">
    <citation type="submission" date="2024-02" db="EMBL/GenBank/DDBJ databases">
        <authorList>
            <person name="Daric V."/>
            <person name="Darras S."/>
        </authorList>
    </citation>
    <scope>NUCLEOTIDE SEQUENCE [LARGE SCALE GENOMIC DNA]</scope>
</reference>
<comment type="subcellular location">
    <subcellularLocation>
        <location evidence="1">Secreted</location>
    </subcellularLocation>
</comment>
<keyword evidence="6 8" id="KW-0339">Growth factor</keyword>
<protein>
    <recommendedName>
        <fullName evidence="14">Peptidase S1 domain-containing protein</fullName>
    </recommendedName>
</protein>
<evidence type="ECO:0000313" key="12">
    <source>
        <dbReference type="EMBL" id="CAK8696798.1"/>
    </source>
</evidence>
<keyword evidence="13" id="KW-1185">Reference proteome</keyword>
<evidence type="ECO:0000313" key="13">
    <source>
        <dbReference type="Proteomes" id="UP001642483"/>
    </source>
</evidence>
<dbReference type="EMBL" id="CAWYQH010000163">
    <property type="protein sequence ID" value="CAK8696798.1"/>
    <property type="molecule type" value="Genomic_DNA"/>
</dbReference>
<dbReference type="PROSITE" id="PS50240">
    <property type="entry name" value="TRYPSIN_DOM"/>
    <property type="match status" value="1"/>
</dbReference>
<comment type="caution">
    <text evidence="12">The sequence shown here is derived from an EMBL/GenBank/DDBJ whole genome shotgun (WGS) entry which is preliminary data.</text>
</comment>
<feature type="domain" description="TGF-beta family profile" evidence="11">
    <location>
        <begin position="433"/>
        <end position="541"/>
    </location>
</feature>
<evidence type="ECO:0000256" key="7">
    <source>
        <dbReference type="ARBA" id="ARBA00023157"/>
    </source>
</evidence>
<feature type="domain" description="Peptidase S1" evidence="10">
    <location>
        <begin position="697"/>
        <end position="952"/>
    </location>
</feature>